<evidence type="ECO:0000256" key="1">
    <source>
        <dbReference type="ARBA" id="ARBA00007948"/>
    </source>
</evidence>
<accession>A0A8H7PG08</accession>
<feature type="region of interest" description="Disordered" evidence="5">
    <location>
        <begin position="601"/>
        <end position="815"/>
    </location>
</feature>
<dbReference type="Pfam" id="PF14604">
    <property type="entry name" value="SH3_9"/>
    <property type="match status" value="1"/>
</dbReference>
<feature type="region of interest" description="Disordered" evidence="5">
    <location>
        <begin position="260"/>
        <end position="285"/>
    </location>
</feature>
<comment type="caution">
    <text evidence="7">The sequence shown here is derived from an EMBL/GenBank/DDBJ whole genome shotgun (WGS) entry which is preliminary data.</text>
</comment>
<dbReference type="Pfam" id="PF24081">
    <property type="entry name" value="PH_SLA1"/>
    <property type="match status" value="1"/>
</dbReference>
<dbReference type="GO" id="GO:0042802">
    <property type="term" value="F:identical protein binding"/>
    <property type="evidence" value="ECO:0007669"/>
    <property type="project" value="InterPro"/>
</dbReference>
<dbReference type="InterPro" id="IPR007131">
    <property type="entry name" value="SHD1"/>
</dbReference>
<evidence type="ECO:0000313" key="8">
    <source>
        <dbReference type="Proteomes" id="UP000612746"/>
    </source>
</evidence>
<reference evidence="7" key="1">
    <citation type="submission" date="2020-12" db="EMBL/GenBank/DDBJ databases">
        <title>Metabolic potential, ecology and presence of endohyphal bacteria is reflected in genomic diversity of Mucoromycotina.</title>
        <authorList>
            <person name="Muszewska A."/>
            <person name="Okrasinska A."/>
            <person name="Steczkiewicz K."/>
            <person name="Drgas O."/>
            <person name="Orlowska M."/>
            <person name="Perlinska-Lenart U."/>
            <person name="Aleksandrzak-Piekarczyk T."/>
            <person name="Szatraj K."/>
            <person name="Zielenkiewicz U."/>
            <person name="Pilsyk S."/>
            <person name="Malc E."/>
            <person name="Mieczkowski P."/>
            <person name="Kruszewska J.S."/>
            <person name="Biernat P."/>
            <person name="Pawlowska J."/>
        </authorList>
    </citation>
    <scope>NUCLEOTIDE SEQUENCE</scope>
    <source>
        <strain evidence="7">WA0000051536</strain>
    </source>
</reference>
<evidence type="ECO:0000256" key="5">
    <source>
        <dbReference type="SAM" id="MobiDB-lite"/>
    </source>
</evidence>
<dbReference type="Proteomes" id="UP000612746">
    <property type="component" value="Unassembled WGS sequence"/>
</dbReference>
<dbReference type="Gene3D" id="1.10.150.50">
    <property type="entry name" value="Transcription Factor, Ets-1"/>
    <property type="match status" value="1"/>
</dbReference>
<feature type="region of interest" description="Disordered" evidence="5">
    <location>
        <begin position="509"/>
        <end position="535"/>
    </location>
</feature>
<dbReference type="EMBL" id="JAEPRA010000020">
    <property type="protein sequence ID" value="KAG2173005.1"/>
    <property type="molecule type" value="Genomic_DNA"/>
</dbReference>
<organism evidence="7 8">
    <name type="scientific">Umbelopsis vinacea</name>
    <dbReference type="NCBI Taxonomy" id="44442"/>
    <lineage>
        <taxon>Eukaryota</taxon>
        <taxon>Fungi</taxon>
        <taxon>Fungi incertae sedis</taxon>
        <taxon>Mucoromycota</taxon>
        <taxon>Mucoromycotina</taxon>
        <taxon>Umbelopsidomycetes</taxon>
        <taxon>Umbelopsidales</taxon>
        <taxon>Umbelopsidaceae</taxon>
        <taxon>Umbelopsis</taxon>
    </lineage>
</organism>
<dbReference type="Gene3D" id="2.30.30.40">
    <property type="entry name" value="SH3 Domains"/>
    <property type="match status" value="3"/>
</dbReference>
<proteinExistence type="inferred from homology"/>
<feature type="domain" description="SH3" evidence="6">
    <location>
        <begin position="2"/>
        <end position="68"/>
    </location>
</feature>
<feature type="compositionally biased region" description="Polar residues" evidence="5">
    <location>
        <begin position="721"/>
        <end position="740"/>
    </location>
</feature>
<dbReference type="Pfam" id="PF03983">
    <property type="entry name" value="SHD1"/>
    <property type="match status" value="1"/>
</dbReference>
<feature type="compositionally biased region" description="Polar residues" evidence="5">
    <location>
        <begin position="697"/>
        <end position="706"/>
    </location>
</feature>
<feature type="domain" description="SH3" evidence="6">
    <location>
        <begin position="286"/>
        <end position="347"/>
    </location>
</feature>
<feature type="compositionally biased region" description="Polar residues" evidence="5">
    <location>
        <begin position="1002"/>
        <end position="1016"/>
    </location>
</feature>
<dbReference type="InterPro" id="IPR001452">
    <property type="entry name" value="SH3_domain"/>
</dbReference>
<dbReference type="GO" id="GO:0030674">
    <property type="term" value="F:protein-macromolecule adaptor activity"/>
    <property type="evidence" value="ECO:0007669"/>
    <property type="project" value="InterPro"/>
</dbReference>
<dbReference type="SUPFAM" id="SSF50044">
    <property type="entry name" value="SH3-domain"/>
    <property type="match status" value="3"/>
</dbReference>
<protein>
    <recommendedName>
        <fullName evidence="2">Actin cytoskeleton-regulatory complex protein SLA1</fullName>
    </recommendedName>
</protein>
<evidence type="ECO:0000256" key="3">
    <source>
        <dbReference type="ARBA" id="ARBA00022443"/>
    </source>
</evidence>
<dbReference type="PROSITE" id="PS50002">
    <property type="entry name" value="SH3"/>
    <property type="match status" value="3"/>
</dbReference>
<feature type="compositionally biased region" description="Low complexity" evidence="5">
    <location>
        <begin position="776"/>
        <end position="815"/>
    </location>
</feature>
<dbReference type="AlphaFoldDB" id="A0A8H7PG08"/>
<feature type="compositionally biased region" description="Basic and acidic residues" evidence="5">
    <location>
        <begin position="355"/>
        <end position="433"/>
    </location>
</feature>
<dbReference type="SMART" id="SM00326">
    <property type="entry name" value="SH3"/>
    <property type="match status" value="3"/>
</dbReference>
<dbReference type="PRINTS" id="PR00452">
    <property type="entry name" value="SH3DOMAIN"/>
</dbReference>
<dbReference type="InterPro" id="IPR013761">
    <property type="entry name" value="SAM/pointed_sf"/>
</dbReference>
<feature type="region of interest" description="Disordered" evidence="5">
    <location>
        <begin position="1002"/>
        <end position="1024"/>
    </location>
</feature>
<comment type="similarity">
    <text evidence="1">Belongs to the SLA1 family.</text>
</comment>
<keyword evidence="8" id="KW-1185">Reference proteome</keyword>
<evidence type="ECO:0000313" key="7">
    <source>
        <dbReference type="EMBL" id="KAG2173005.1"/>
    </source>
</evidence>
<feature type="compositionally biased region" description="Basic and acidic residues" evidence="5">
    <location>
        <begin position="623"/>
        <end position="635"/>
    </location>
</feature>
<feature type="domain" description="SH3" evidence="6">
    <location>
        <begin position="69"/>
        <end position="127"/>
    </location>
</feature>
<dbReference type="OrthoDB" id="5971719at2759"/>
<dbReference type="InterPro" id="IPR056996">
    <property type="entry name" value="PH_SLA1"/>
</dbReference>
<dbReference type="GO" id="GO:0043130">
    <property type="term" value="F:ubiquitin binding"/>
    <property type="evidence" value="ECO:0007669"/>
    <property type="project" value="InterPro"/>
</dbReference>
<feature type="region of interest" description="Disordered" evidence="5">
    <location>
        <begin position="355"/>
        <end position="448"/>
    </location>
</feature>
<evidence type="ECO:0000256" key="2">
    <source>
        <dbReference type="ARBA" id="ARBA00020357"/>
    </source>
</evidence>
<keyword evidence="3 4" id="KW-0728">SH3 domain</keyword>
<dbReference type="Gene3D" id="2.30.30.700">
    <property type="entry name" value="SLA1 homology domain 1"/>
    <property type="match status" value="1"/>
</dbReference>
<evidence type="ECO:0000259" key="6">
    <source>
        <dbReference type="PROSITE" id="PS50002"/>
    </source>
</evidence>
<feature type="region of interest" description="Disordered" evidence="5">
    <location>
        <begin position="119"/>
        <end position="165"/>
    </location>
</feature>
<dbReference type="GO" id="GO:0008092">
    <property type="term" value="F:cytoskeletal protein binding"/>
    <property type="evidence" value="ECO:0007669"/>
    <property type="project" value="InterPro"/>
</dbReference>
<gene>
    <name evidence="7" type="ORF">INT44_006978</name>
</gene>
<dbReference type="PANTHER" id="PTHR15735:SF21">
    <property type="entry name" value="PROTEIN NERVOUS WRECK"/>
    <property type="match status" value="1"/>
</dbReference>
<dbReference type="Pfam" id="PF00018">
    <property type="entry name" value="SH3_1"/>
    <property type="match status" value="2"/>
</dbReference>
<name>A0A8H7PG08_9FUNG</name>
<sequence length="1102" mass="123846">MKYVAVCKALYDYDAQAAEEVSIKEGDILYVVDNSDPSWLEVQLKMPSVDQIGPIGLVPASYVEEVQPIGTVTAEYAYEAQQDEEVSFEEDEEMTLYDKDDADWYLVRVRTGEIGLAPSNYIRQADTHEEPQPTPIARPQELSPSPPPLPSTGTPTLSDEPKTWSVHEYNPEKKKRKKAKGTLTVGNGMITYENDTDKTAPKQQYHVLDISKYLLDTKNVHIEIISSQPIVFDFQAASKSEAKGILVKITDSRNAAAKLENKQMPASPARAASIDPIESTPQSPNCEPKWGIVLFSFEADGGNELSVREHDQVLITDYVSSEEWWHVELSDQRSGIVPSSYLQFHEDYEAALAKEERDKKEEKRQKEASQRKADEERRRKEEEQRRADEERRRVEQEQRRRQEEAARQAEEANRRQKQEEERRRQIEQKKQAERAAMYQDLPKPDSSQVRLWTDRTGAFKVEAQFVSASDGKYRLHKTNGVKIDVPEDKLCVEDVEYVRDFLDREEQLKRKQKSASQDAAKSTAGPSKATSAPQKSYNQDWDWFDWFMMLGIPMQQSLVYSSSFKSEKLDDSDIPKLTHKQMKTLGMKEKYVQRVQRFIENEQIEPPSDEDNANEDDEDQDEALARKIHEAENEGKAPNIFRKKSKSSEVNASARPKATSPAPAKVHGDIFDLLTGEPVEEEPKPISPKATGESAAKQPTSPTSPQDGFDDDAWIPRTIQAIKTGTYKSKASVAPQNTASGMEANAIPPQQAPVQAVNMSGQSQQYQQQPVATSIQQQQPSGFQQPPVQAINPTGQSAGSYQSASLQQQQSGFQQPAISQSYTGYQQYPNQGSSVALQQTGVQQPISQAPQVQYVPQQQQMPLQQQQVPVQQQQMPMQQQQFVPQQMTNTQYQQPSGIPMQPQYTSQSIPNAQFQQQQMPAQQQYLPQQATGMQFQQQQPLYSQQPVQQNYVQPMQTATVPLANILPQPLMPSSATFNNQMPQMTGQGFNGGMQHSNFQGVQPQATGNRNWQSATADNPFGSPTPSPLVPQMTGMQFSTPSPDTFVGNHASAIRPQYTGMSTQQSGFGNNFGGMYGQQNPGFQQAQAANNMFSQSNQYNRGW</sequence>
<dbReference type="PANTHER" id="PTHR15735">
    <property type="entry name" value="FCH AND DOUBLE SH3 DOMAINS PROTEIN"/>
    <property type="match status" value="1"/>
</dbReference>
<feature type="compositionally biased region" description="Polar residues" evidence="5">
    <location>
        <begin position="514"/>
        <end position="535"/>
    </location>
</feature>
<dbReference type="InterPro" id="IPR036028">
    <property type="entry name" value="SH3-like_dom_sf"/>
</dbReference>
<evidence type="ECO:0000256" key="4">
    <source>
        <dbReference type="PROSITE-ProRule" id="PRU00192"/>
    </source>
</evidence>
<feature type="compositionally biased region" description="Acidic residues" evidence="5">
    <location>
        <begin position="607"/>
        <end position="622"/>
    </location>
</feature>